<dbReference type="InterPro" id="IPR036097">
    <property type="entry name" value="HisK_dim/P_sf"/>
</dbReference>
<keyword evidence="3 7" id="KW-0597">Phosphoprotein</keyword>
<name>A0ABX1R4K0_9ALTE</name>
<dbReference type="SUPFAM" id="SSF55874">
    <property type="entry name" value="ATPase domain of HSP90 chaperone/DNA topoisomerase II/histidine kinase"/>
    <property type="match status" value="1"/>
</dbReference>
<feature type="modified residue" description="4-aspartylphosphate" evidence="7">
    <location>
        <position position="613"/>
    </location>
</feature>
<comment type="caution">
    <text evidence="10">The sequence shown here is derived from an EMBL/GenBank/DDBJ whole genome shotgun (WGS) entry which is preliminary data.</text>
</comment>
<dbReference type="SMART" id="SM00448">
    <property type="entry name" value="REC"/>
    <property type="match status" value="1"/>
</dbReference>
<evidence type="ECO:0000313" key="10">
    <source>
        <dbReference type="EMBL" id="NMH60160.1"/>
    </source>
</evidence>
<evidence type="ECO:0000256" key="6">
    <source>
        <dbReference type="ARBA" id="ARBA00023012"/>
    </source>
</evidence>
<dbReference type="Gene3D" id="3.30.565.10">
    <property type="entry name" value="Histidine kinase-like ATPase, C-terminal domain"/>
    <property type="match status" value="1"/>
</dbReference>
<dbReference type="Gene3D" id="3.40.50.2300">
    <property type="match status" value="1"/>
</dbReference>
<dbReference type="PROSITE" id="PS50109">
    <property type="entry name" value="HIS_KIN"/>
    <property type="match status" value="1"/>
</dbReference>
<keyword evidence="5" id="KW-0418">Kinase</keyword>
<accession>A0ABX1R4K0</accession>
<evidence type="ECO:0000259" key="9">
    <source>
        <dbReference type="PROSITE" id="PS50110"/>
    </source>
</evidence>
<keyword evidence="6" id="KW-0902">Two-component regulatory system</keyword>
<evidence type="ECO:0000256" key="4">
    <source>
        <dbReference type="ARBA" id="ARBA00022679"/>
    </source>
</evidence>
<proteinExistence type="predicted"/>
<organism evidence="10 11">
    <name type="scientific">Alteromonas ponticola</name>
    <dbReference type="NCBI Taxonomy" id="2720613"/>
    <lineage>
        <taxon>Bacteria</taxon>
        <taxon>Pseudomonadati</taxon>
        <taxon>Pseudomonadota</taxon>
        <taxon>Gammaproteobacteria</taxon>
        <taxon>Alteromonadales</taxon>
        <taxon>Alteromonadaceae</taxon>
        <taxon>Alteromonas/Salinimonas group</taxon>
        <taxon>Alteromonas</taxon>
    </lineage>
</organism>
<evidence type="ECO:0000256" key="1">
    <source>
        <dbReference type="ARBA" id="ARBA00000085"/>
    </source>
</evidence>
<dbReference type="Proteomes" id="UP000709336">
    <property type="component" value="Unassembled WGS sequence"/>
</dbReference>
<reference evidence="10 11" key="1">
    <citation type="submission" date="2020-03" db="EMBL/GenBank/DDBJ databases">
        <title>Alteromonas ponticola sp. nov., isolated from seawater.</title>
        <authorList>
            <person name="Yoon J.-H."/>
            <person name="Kim Y.-O."/>
        </authorList>
    </citation>
    <scope>NUCLEOTIDE SEQUENCE [LARGE SCALE GENOMIC DNA]</scope>
    <source>
        <strain evidence="10 11">MYP5</strain>
    </source>
</reference>
<dbReference type="InterPro" id="IPR003018">
    <property type="entry name" value="GAF"/>
</dbReference>
<evidence type="ECO:0000256" key="3">
    <source>
        <dbReference type="ARBA" id="ARBA00022553"/>
    </source>
</evidence>
<dbReference type="PROSITE" id="PS50110">
    <property type="entry name" value="RESPONSE_REGULATORY"/>
    <property type="match status" value="1"/>
</dbReference>
<dbReference type="CDD" id="cd16922">
    <property type="entry name" value="HATPase_EvgS-ArcB-TorS-like"/>
    <property type="match status" value="1"/>
</dbReference>
<evidence type="ECO:0000256" key="5">
    <source>
        <dbReference type="ARBA" id="ARBA00022777"/>
    </source>
</evidence>
<dbReference type="RefSeq" id="WP_169210711.1">
    <property type="nucleotide sequence ID" value="NZ_JAATNW010000004.1"/>
</dbReference>
<dbReference type="InterPro" id="IPR011006">
    <property type="entry name" value="CheY-like_superfamily"/>
</dbReference>
<dbReference type="EC" id="2.7.13.3" evidence="2"/>
<protein>
    <recommendedName>
        <fullName evidence="2">histidine kinase</fullName>
        <ecNumber evidence="2">2.7.13.3</ecNumber>
    </recommendedName>
</protein>
<dbReference type="PANTHER" id="PTHR45339:SF1">
    <property type="entry name" value="HYBRID SIGNAL TRANSDUCTION HISTIDINE KINASE J"/>
    <property type="match status" value="1"/>
</dbReference>
<dbReference type="PRINTS" id="PR00344">
    <property type="entry name" value="BCTRLSENSOR"/>
</dbReference>
<evidence type="ECO:0000313" key="11">
    <source>
        <dbReference type="Proteomes" id="UP000709336"/>
    </source>
</evidence>
<feature type="domain" description="Histidine kinase" evidence="8">
    <location>
        <begin position="315"/>
        <end position="536"/>
    </location>
</feature>
<dbReference type="SUPFAM" id="SSF52172">
    <property type="entry name" value="CheY-like"/>
    <property type="match status" value="1"/>
</dbReference>
<evidence type="ECO:0000256" key="7">
    <source>
        <dbReference type="PROSITE-ProRule" id="PRU00169"/>
    </source>
</evidence>
<dbReference type="Pfam" id="PF02518">
    <property type="entry name" value="HATPase_c"/>
    <property type="match status" value="1"/>
</dbReference>
<gene>
    <name evidence="10" type="ORF">HCJ96_09040</name>
</gene>
<dbReference type="SUPFAM" id="SSF55785">
    <property type="entry name" value="PYP-like sensor domain (PAS domain)"/>
    <property type="match status" value="1"/>
</dbReference>
<dbReference type="Gene3D" id="3.30.450.20">
    <property type="entry name" value="PAS domain"/>
    <property type="match status" value="1"/>
</dbReference>
<dbReference type="SUPFAM" id="SSF47384">
    <property type="entry name" value="Homodimeric domain of signal transducing histidine kinase"/>
    <property type="match status" value="1"/>
</dbReference>
<evidence type="ECO:0000256" key="2">
    <source>
        <dbReference type="ARBA" id="ARBA00012438"/>
    </source>
</evidence>
<dbReference type="PANTHER" id="PTHR45339">
    <property type="entry name" value="HYBRID SIGNAL TRANSDUCTION HISTIDINE KINASE J"/>
    <property type="match status" value="1"/>
</dbReference>
<dbReference type="Gene3D" id="1.10.287.130">
    <property type="match status" value="1"/>
</dbReference>
<dbReference type="EMBL" id="JAATNW010000004">
    <property type="protein sequence ID" value="NMH60160.1"/>
    <property type="molecule type" value="Genomic_DNA"/>
</dbReference>
<feature type="domain" description="Response regulatory" evidence="9">
    <location>
        <begin position="559"/>
        <end position="681"/>
    </location>
</feature>
<dbReference type="Pfam" id="PF00072">
    <property type="entry name" value="Response_reg"/>
    <property type="match status" value="1"/>
</dbReference>
<dbReference type="InterPro" id="IPR029016">
    <property type="entry name" value="GAF-like_dom_sf"/>
</dbReference>
<keyword evidence="4" id="KW-0808">Transferase</keyword>
<dbReference type="InterPro" id="IPR001789">
    <property type="entry name" value="Sig_transdc_resp-reg_receiver"/>
</dbReference>
<dbReference type="Pfam" id="PF13185">
    <property type="entry name" value="GAF_2"/>
    <property type="match status" value="1"/>
</dbReference>
<dbReference type="InterPro" id="IPR005467">
    <property type="entry name" value="His_kinase_dom"/>
</dbReference>
<dbReference type="InterPro" id="IPR036890">
    <property type="entry name" value="HATPase_C_sf"/>
</dbReference>
<comment type="catalytic activity">
    <reaction evidence="1">
        <text>ATP + protein L-histidine = ADP + protein N-phospho-L-histidine.</text>
        <dbReference type="EC" id="2.7.13.3"/>
    </reaction>
</comment>
<dbReference type="InterPro" id="IPR003594">
    <property type="entry name" value="HATPase_dom"/>
</dbReference>
<dbReference type="SMART" id="SM00388">
    <property type="entry name" value="HisKA"/>
    <property type="match status" value="1"/>
</dbReference>
<dbReference type="SMART" id="SM00387">
    <property type="entry name" value="HATPase_c"/>
    <property type="match status" value="1"/>
</dbReference>
<dbReference type="Gene3D" id="3.30.450.40">
    <property type="match status" value="1"/>
</dbReference>
<dbReference type="InterPro" id="IPR003661">
    <property type="entry name" value="HisK_dim/P_dom"/>
</dbReference>
<dbReference type="CDD" id="cd00082">
    <property type="entry name" value="HisKA"/>
    <property type="match status" value="1"/>
</dbReference>
<evidence type="ECO:0000259" key="8">
    <source>
        <dbReference type="PROSITE" id="PS50109"/>
    </source>
</evidence>
<dbReference type="InterPro" id="IPR004358">
    <property type="entry name" value="Sig_transdc_His_kin-like_C"/>
</dbReference>
<dbReference type="CDD" id="cd17546">
    <property type="entry name" value="REC_hyHK_CKI1_RcsC-like"/>
    <property type="match status" value="1"/>
</dbReference>
<dbReference type="Pfam" id="PF00512">
    <property type="entry name" value="HisKA"/>
    <property type="match status" value="1"/>
</dbReference>
<dbReference type="SUPFAM" id="SSF55781">
    <property type="entry name" value="GAF domain-like"/>
    <property type="match status" value="1"/>
</dbReference>
<keyword evidence="11" id="KW-1185">Reference proteome</keyword>
<sequence>MKILRTLHTISADPNLSFDDKLKRLLNVGCSVLEMEVGIVSKIEKQTYTVIAANSPDDALEPGTTFNLGDTFCADTLSENALVSYYDVGSVCGKHPAADCFQLYCYIGIPLMVNGKLFGTVNFSSPNPKKKPFKEVELDYVILLSEWIATELSRKLAFKSVNHKNEALLRQNKMLNQVSELAGVGTWEIDVRRKIVRWSKVLKKLYEFPPDFDVSLEAGLQVVKHQKDRVRLEKLIYDCIENSNPISTELEVLTFTGRTLWVAIRAQAEVEEGICTRVLGATQDITRQILTSRDLEHKRQIAEQALQARSQFLANMSHEIRTPINGVLGMLESLAKTSLTEKQQEFCSIANQSAESLLGLINDILDFSKIDSGEMTLENVPLNLGSLVERQVKIFEYAAKKKDVSLITDVDAVKDLKLQGDPVRIQQILTNLISNAIKFTHHGTVTVKTRALEKADDTYLIRLVIEDTGVGIANDRLNRIFSPFHQGDSATTREFGGTGLGLSIVSQIAEMMGGGIHVASQPDVGSTFTVTLQLAKSSESVSASSHEEAEQHGSIAGAHILVVEDNAINQIVISEQLKDLQVNIDIADNGEIAVNKIADALNNEKPYDLIIMDCQMPVMDGYTAATQIRALGGHAAYVPIIALTANVLVGEREKCAEAGMNDYLTKPINSARLTACLHRFLRRKNADEISEK</sequence>
<dbReference type="InterPro" id="IPR035965">
    <property type="entry name" value="PAS-like_dom_sf"/>
</dbReference>